<sequence length="200" mass="22336">MLALPSQFSSLFVVKMLSQLQINFIHITTPSSLKNQPPPSSHQMSVAPRANPVCDRVLWIQNPGTLIFALGWRCTTIGFQYTCCCDHMFGCSHVFNCNFLDNFPLDLGPVNVLFECNKAKYAFLPDSEYSLLDCLLNHGKFYLFRQCLPHILSSLGLCHPVADNNSGSSRASTPEPEPEAHEQISALRRPASQKMIASKF</sequence>
<evidence type="ECO:0000313" key="2">
    <source>
        <dbReference type="Proteomes" id="UP001165960"/>
    </source>
</evidence>
<proteinExistence type="predicted"/>
<gene>
    <name evidence="1" type="ORF">DSO57_1029087</name>
</gene>
<organism evidence="1 2">
    <name type="scientific">Entomophthora muscae</name>
    <dbReference type="NCBI Taxonomy" id="34485"/>
    <lineage>
        <taxon>Eukaryota</taxon>
        <taxon>Fungi</taxon>
        <taxon>Fungi incertae sedis</taxon>
        <taxon>Zoopagomycota</taxon>
        <taxon>Entomophthoromycotina</taxon>
        <taxon>Entomophthoromycetes</taxon>
        <taxon>Entomophthorales</taxon>
        <taxon>Entomophthoraceae</taxon>
        <taxon>Entomophthora</taxon>
    </lineage>
</organism>
<comment type="caution">
    <text evidence="1">The sequence shown here is derived from an EMBL/GenBank/DDBJ whole genome shotgun (WGS) entry which is preliminary data.</text>
</comment>
<name>A0ACC2RG06_9FUNG</name>
<dbReference type="EMBL" id="QTSX02007289">
    <property type="protein sequence ID" value="KAJ9048999.1"/>
    <property type="molecule type" value="Genomic_DNA"/>
</dbReference>
<keyword evidence="2" id="KW-1185">Reference proteome</keyword>
<evidence type="ECO:0000313" key="1">
    <source>
        <dbReference type="EMBL" id="KAJ9048999.1"/>
    </source>
</evidence>
<reference evidence="1" key="1">
    <citation type="submission" date="2022-04" db="EMBL/GenBank/DDBJ databases">
        <title>Genome of the entomopathogenic fungus Entomophthora muscae.</title>
        <authorList>
            <person name="Elya C."/>
            <person name="Lovett B.R."/>
            <person name="Lee E."/>
            <person name="Macias A.M."/>
            <person name="Hajek A.E."/>
            <person name="De Bivort B.L."/>
            <person name="Kasson M.T."/>
            <person name="De Fine Licht H.H."/>
            <person name="Stajich J.E."/>
        </authorList>
    </citation>
    <scope>NUCLEOTIDE SEQUENCE</scope>
    <source>
        <strain evidence="1">Berkeley</strain>
    </source>
</reference>
<accession>A0ACC2RG06</accession>
<dbReference type="Proteomes" id="UP001165960">
    <property type="component" value="Unassembled WGS sequence"/>
</dbReference>
<protein>
    <submittedName>
        <fullName evidence="1">Uncharacterized protein</fullName>
    </submittedName>
</protein>